<dbReference type="EMBL" id="JAZDQV010000002">
    <property type="protein sequence ID" value="MEE1876688.1"/>
    <property type="molecule type" value="Genomic_DNA"/>
</dbReference>
<protein>
    <submittedName>
        <fullName evidence="1">DUF3572 domain-containing protein</fullName>
    </submittedName>
</protein>
<keyword evidence="2" id="KW-1185">Reference proteome</keyword>
<accession>A0ABU7GC60</accession>
<gene>
    <name evidence="1" type="ORF">VRS74_03175</name>
</gene>
<dbReference type="InterPro" id="IPR021955">
    <property type="entry name" value="DUF3572"/>
</dbReference>
<evidence type="ECO:0000313" key="1">
    <source>
        <dbReference type="EMBL" id="MEE1876688.1"/>
    </source>
</evidence>
<name>A0ABU7GC60_9SPHN</name>
<evidence type="ECO:0000313" key="2">
    <source>
        <dbReference type="Proteomes" id="UP001343492"/>
    </source>
</evidence>
<organism evidence="1 2">
    <name type="scientific">Altererythrobacter litoralis</name>
    <dbReference type="NCBI Taxonomy" id="3113904"/>
    <lineage>
        <taxon>Bacteria</taxon>
        <taxon>Pseudomonadati</taxon>
        <taxon>Pseudomonadota</taxon>
        <taxon>Alphaproteobacteria</taxon>
        <taxon>Sphingomonadales</taxon>
        <taxon>Erythrobacteraceae</taxon>
        <taxon>Altererythrobacter</taxon>
    </lineage>
</organism>
<comment type="caution">
    <text evidence="1">The sequence shown here is derived from an EMBL/GenBank/DDBJ whole genome shotgun (WGS) entry which is preliminary data.</text>
</comment>
<dbReference type="Pfam" id="PF12096">
    <property type="entry name" value="DUF3572"/>
    <property type="match status" value="1"/>
</dbReference>
<proteinExistence type="predicted"/>
<dbReference type="RefSeq" id="WP_354143793.1">
    <property type="nucleotide sequence ID" value="NZ_JAZDQV010000002.1"/>
</dbReference>
<reference evidence="1 2" key="1">
    <citation type="submission" date="2024-01" db="EMBL/GenBank/DDBJ databases">
        <title>The genome sequence of Erythrobacteraceae sp. strain 1XM1-14.</title>
        <authorList>
            <person name="Liu Y."/>
        </authorList>
    </citation>
    <scope>NUCLEOTIDE SEQUENCE [LARGE SCALE GENOMIC DNA]</scope>
    <source>
        <strain evidence="1 2">1XM1-14</strain>
    </source>
</reference>
<dbReference type="Proteomes" id="UP001343492">
    <property type="component" value="Unassembled WGS sequence"/>
</dbReference>
<sequence>MIASSPSVTSAEPQVLALAALGWILEDGDRAQRFLSLTGLDPDTLRAGLGDVSVLGAVMEFLANHEPDLLRCSEALAVTPEELVGVAQELAR</sequence>